<protein>
    <submittedName>
        <fullName evidence="2">Uncharacterized protein</fullName>
    </submittedName>
</protein>
<proteinExistence type="predicted"/>
<accession>A0A8S0QT03</accession>
<sequence>MGSSPKLSLSKLRRKPREPLELQTPTLESLVSIPFHWEEAPGKPRTTATVPSPPPNDKTARRCLDLPPRLLNDAAKITNTPSPTTVLDGAYLGPSVSRTLSFSFRKVWHGGSEERSKKGGSGVKERLSFGSWRWESFEEDTKVVRDNFDISVSVNNGCESEISRRSSFLTFSSKKSLWGTSRLKQDIFQASLDSLDIESLICNSVC</sequence>
<evidence type="ECO:0000313" key="2">
    <source>
        <dbReference type="EMBL" id="CAA2968985.1"/>
    </source>
</evidence>
<feature type="compositionally biased region" description="Low complexity" evidence="1">
    <location>
        <begin position="1"/>
        <end position="10"/>
    </location>
</feature>
<evidence type="ECO:0000313" key="3">
    <source>
        <dbReference type="Proteomes" id="UP000594638"/>
    </source>
</evidence>
<dbReference type="AlphaFoldDB" id="A0A8S0QT03"/>
<dbReference type="PANTHER" id="PTHR34371:SF6">
    <property type="entry name" value="MEMBRANE-ASSOCIATED KINASE REGULATOR 6"/>
    <property type="match status" value="1"/>
</dbReference>
<comment type="caution">
    <text evidence="2">The sequence shown here is derived from an EMBL/GenBank/DDBJ whole genome shotgun (WGS) entry which is preliminary data.</text>
</comment>
<dbReference type="EMBL" id="CACTIH010001928">
    <property type="protein sequence ID" value="CAA2968985.1"/>
    <property type="molecule type" value="Genomic_DNA"/>
</dbReference>
<evidence type="ECO:0000256" key="1">
    <source>
        <dbReference type="SAM" id="MobiDB-lite"/>
    </source>
</evidence>
<reference evidence="2 3" key="1">
    <citation type="submission" date="2019-12" db="EMBL/GenBank/DDBJ databases">
        <authorList>
            <person name="Alioto T."/>
            <person name="Alioto T."/>
            <person name="Gomez Garrido J."/>
        </authorList>
    </citation>
    <scope>NUCLEOTIDE SEQUENCE [LARGE SCALE GENOMIC DNA]</scope>
</reference>
<name>A0A8S0QT03_OLEEU</name>
<dbReference type="OrthoDB" id="1934555at2759"/>
<dbReference type="PANTHER" id="PTHR34371">
    <property type="entry name" value="OS01G0551000 PROTEIN"/>
    <property type="match status" value="1"/>
</dbReference>
<organism evidence="2 3">
    <name type="scientific">Olea europaea subsp. europaea</name>
    <dbReference type="NCBI Taxonomy" id="158383"/>
    <lineage>
        <taxon>Eukaryota</taxon>
        <taxon>Viridiplantae</taxon>
        <taxon>Streptophyta</taxon>
        <taxon>Embryophyta</taxon>
        <taxon>Tracheophyta</taxon>
        <taxon>Spermatophyta</taxon>
        <taxon>Magnoliopsida</taxon>
        <taxon>eudicotyledons</taxon>
        <taxon>Gunneridae</taxon>
        <taxon>Pentapetalae</taxon>
        <taxon>asterids</taxon>
        <taxon>lamiids</taxon>
        <taxon>Lamiales</taxon>
        <taxon>Oleaceae</taxon>
        <taxon>Oleeae</taxon>
        <taxon>Olea</taxon>
    </lineage>
</organism>
<feature type="region of interest" description="Disordered" evidence="1">
    <location>
        <begin position="1"/>
        <end position="23"/>
    </location>
</feature>
<feature type="region of interest" description="Disordered" evidence="1">
    <location>
        <begin position="38"/>
        <end position="60"/>
    </location>
</feature>
<gene>
    <name evidence="2" type="ORF">OLEA9_A115277</name>
</gene>
<dbReference type="Gramene" id="OE9A115277T1">
    <property type="protein sequence ID" value="OE9A115277C1"/>
    <property type="gene ID" value="OE9A115277"/>
</dbReference>
<keyword evidence="3" id="KW-1185">Reference proteome</keyword>
<dbReference type="Proteomes" id="UP000594638">
    <property type="component" value="Unassembled WGS sequence"/>
</dbReference>